<dbReference type="PANTHER" id="PTHR35609:SF1">
    <property type="entry name" value="MACRO DOMAIN-CONTAINING PROTEIN"/>
    <property type="match status" value="1"/>
</dbReference>
<dbReference type="Proteomes" id="UP000419144">
    <property type="component" value="Unassembled WGS sequence"/>
</dbReference>
<evidence type="ECO:0000313" key="1">
    <source>
        <dbReference type="EMBL" id="GET89985.1"/>
    </source>
</evidence>
<dbReference type="EMBL" id="BLBS01000039">
    <property type="protein sequence ID" value="GET89985.1"/>
    <property type="molecule type" value="Genomic_DNA"/>
</dbReference>
<proteinExistence type="predicted"/>
<reference evidence="1" key="1">
    <citation type="submission" date="2019-11" db="EMBL/GenBank/DDBJ databases">
        <title>Leishmania tarentolae CDS.</title>
        <authorList>
            <person name="Goto Y."/>
            <person name="Yamagishi J."/>
        </authorList>
    </citation>
    <scope>NUCLEOTIDE SEQUENCE [LARGE SCALE GENOMIC DNA]</scope>
    <source>
        <strain evidence="1">Parrot Tar II</strain>
    </source>
</reference>
<keyword evidence="2" id="KW-1185">Reference proteome</keyword>
<accession>A0A640KLS7</accession>
<evidence type="ECO:0000313" key="2">
    <source>
        <dbReference type="Proteomes" id="UP000419144"/>
    </source>
</evidence>
<organism evidence="1 2">
    <name type="scientific">Leishmania tarentolae</name>
    <name type="common">Sauroleishmania tarentolae</name>
    <dbReference type="NCBI Taxonomy" id="5689"/>
    <lineage>
        <taxon>Eukaryota</taxon>
        <taxon>Discoba</taxon>
        <taxon>Euglenozoa</taxon>
        <taxon>Kinetoplastea</taxon>
        <taxon>Metakinetoplastina</taxon>
        <taxon>Trypanosomatida</taxon>
        <taxon>Trypanosomatidae</taxon>
        <taxon>Leishmaniinae</taxon>
        <taxon>Leishmania</taxon>
        <taxon>lizard Leishmania</taxon>
    </lineage>
</organism>
<protein>
    <submittedName>
        <fullName evidence="1">Uncharacterized protein</fullName>
    </submittedName>
</protein>
<dbReference type="VEuPathDB" id="TriTrypDB:LtaPh_2806900"/>
<dbReference type="PANTHER" id="PTHR35609">
    <property type="entry name" value="MACRO DOMAIN-CONTAINING PROTEIN"/>
    <property type="match status" value="1"/>
</dbReference>
<dbReference type="AlphaFoldDB" id="A0A640KLS7"/>
<dbReference type="OrthoDB" id="5207264at2759"/>
<name>A0A640KLS7_LEITA</name>
<sequence>MSCASHESIRVSPSATSLPDMPIAQRCFEALFNFTETDYVATRRSLFQRCTFEALRANKTSGHTRVIKERALFPHPRVAAGRPISSGWHSTPSVSDLRAETATAVRAFEEKYPGLLAKLETARKGSCTMEAAASPITCKHMTGDARQMHRLAVNGVFQVASQLNLLEFSSSAMSPEHGVRHYACYSTQGPACAFSCMGGTVYRNYLLHPDFFGVTDTAPFTEDVDEAARGQRADRQLNMLDDLVVYLTRARNSDSDVSAADATNSTARSAPALPREHFFTICNGYFVHKPQIASLPERLQFIAAVEGISITDVEEEMASRLRIGLVEDTTVTLSVNDTSVSRACEQRQLTEEAVRKAVPALSADLTSKEEVHEVTQTYNSALSLPLKDQCTPLEWSGLATLSRIILRGTYEATLLVGVQHTLRELEKQASLADVSSLVSPHFSLPPIFLTKVGGGVFNNDAEWIASGMASAVHSVAALSVPLNVRLVHFRKVDEYYLKYFPSWAVLD</sequence>
<comment type="caution">
    <text evidence="1">The sequence shown here is derived from an EMBL/GenBank/DDBJ whole genome shotgun (WGS) entry which is preliminary data.</text>
</comment>
<gene>
    <name evidence="1" type="ORF">LtaPh_2806900</name>
</gene>